<keyword evidence="1" id="KW-0949">S-adenosyl-L-methionine</keyword>
<comment type="subcellular location">
    <subcellularLocation>
        <location evidence="1">Nucleus</location>
    </subcellularLocation>
</comment>
<gene>
    <name evidence="4" type="ORF">OTU49_005807</name>
</gene>
<keyword evidence="1" id="KW-0507">mRNA processing</keyword>
<dbReference type="GO" id="GO:0016556">
    <property type="term" value="P:mRNA modification"/>
    <property type="evidence" value="ECO:0007669"/>
    <property type="project" value="UniProtKB-UniRule"/>
</dbReference>
<dbReference type="AlphaFoldDB" id="A0AAW0WQC2"/>
<dbReference type="SMART" id="SM00443">
    <property type="entry name" value="G_patch"/>
    <property type="match status" value="1"/>
</dbReference>
<keyword evidence="5" id="KW-1185">Reference proteome</keyword>
<keyword evidence="1" id="KW-0808">Transferase</keyword>
<comment type="function">
    <text evidence="1">S-adenosyl-L-methionine-dependent methyltransferase that mediates RNA cap1 2'-O-ribose methylation to the 5'-cap structure of RNAs. Methylates the ribose of the first nucleotide of a m(7)GpppG-capped mRNA to produce m(7)GpppNmp (cap1).</text>
</comment>
<comment type="catalytic activity">
    <reaction evidence="1">
        <text>a 5'-end (N(7)-methyl 5'-triphosphoguanosine)-ribonucleoside in mRNA + S-adenosyl-L-methionine = a 5'-end (N(7)-methyl 5'-triphosphoguanosine)-(2'-O-methyl-ribonucleoside) in mRNA + S-adenosyl-L-homocysteine + H(+)</text>
        <dbReference type="Rhea" id="RHEA:67020"/>
        <dbReference type="Rhea" id="RHEA-COMP:17167"/>
        <dbReference type="Rhea" id="RHEA-COMP:17168"/>
        <dbReference type="ChEBI" id="CHEBI:15378"/>
        <dbReference type="ChEBI" id="CHEBI:57856"/>
        <dbReference type="ChEBI" id="CHEBI:59789"/>
        <dbReference type="ChEBI" id="CHEBI:156461"/>
        <dbReference type="ChEBI" id="CHEBI:167609"/>
        <dbReference type="EC" id="2.1.1.57"/>
    </reaction>
</comment>
<dbReference type="Pfam" id="PF01585">
    <property type="entry name" value="G-patch"/>
    <property type="match status" value="1"/>
</dbReference>
<evidence type="ECO:0000256" key="1">
    <source>
        <dbReference type="RuleBase" id="RU368012"/>
    </source>
</evidence>
<dbReference type="PANTHER" id="PTHR16121">
    <property type="entry name" value="CAP-SPECIFIC MRNA (NUCLEOSIDE-2'-O-)-METHYLTRANSFERASE 1-RELATED"/>
    <property type="match status" value="1"/>
</dbReference>
<comment type="caution">
    <text evidence="4">The sequence shown here is derived from an EMBL/GenBank/DDBJ whole genome shotgun (WGS) entry which is preliminary data.</text>
</comment>
<evidence type="ECO:0000256" key="2">
    <source>
        <dbReference type="SAM" id="MobiDB-lite"/>
    </source>
</evidence>
<dbReference type="Proteomes" id="UP001445076">
    <property type="component" value="Unassembled WGS sequence"/>
</dbReference>
<dbReference type="GO" id="GO:0032259">
    <property type="term" value="P:methylation"/>
    <property type="evidence" value="ECO:0007669"/>
    <property type="project" value="UniProtKB-KW"/>
</dbReference>
<dbReference type="EMBL" id="JARKIK010000050">
    <property type="protein sequence ID" value="KAK8734443.1"/>
    <property type="molecule type" value="Genomic_DNA"/>
</dbReference>
<dbReference type="GO" id="GO:0005634">
    <property type="term" value="C:nucleus"/>
    <property type="evidence" value="ECO:0007669"/>
    <property type="project" value="UniProtKB-SubCell"/>
</dbReference>
<dbReference type="EC" id="2.1.1.57" evidence="1"/>
<dbReference type="PROSITE" id="PS50174">
    <property type="entry name" value="G_PATCH"/>
    <property type="match status" value="1"/>
</dbReference>
<dbReference type="PANTHER" id="PTHR16121:SF0">
    <property type="entry name" value="CAP-SPECIFIC MRNA (NUCLEOSIDE-2'-O-)-METHYLTRANSFERASE 1"/>
    <property type="match status" value="1"/>
</dbReference>
<reference evidence="4 5" key="1">
    <citation type="journal article" date="2024" name="BMC Genomics">
        <title>Genome assembly of redclaw crayfish (Cherax quadricarinatus) provides insights into its immune adaptation and hypoxia tolerance.</title>
        <authorList>
            <person name="Liu Z."/>
            <person name="Zheng J."/>
            <person name="Li H."/>
            <person name="Fang K."/>
            <person name="Wang S."/>
            <person name="He J."/>
            <person name="Zhou D."/>
            <person name="Weng S."/>
            <person name="Chi M."/>
            <person name="Gu Z."/>
            <person name="He J."/>
            <person name="Li F."/>
            <person name="Wang M."/>
        </authorList>
    </citation>
    <scope>NUCLEOTIDE SEQUENCE [LARGE SCALE GENOMIC DNA]</scope>
    <source>
        <strain evidence="4">ZL_2023a</strain>
    </source>
</reference>
<evidence type="ECO:0000313" key="4">
    <source>
        <dbReference type="EMBL" id="KAK8734443.1"/>
    </source>
</evidence>
<keyword evidence="1" id="KW-0489">Methyltransferase</keyword>
<dbReference type="GO" id="GO:0006370">
    <property type="term" value="P:7-methylguanosine mRNA capping"/>
    <property type="evidence" value="ECO:0007669"/>
    <property type="project" value="UniProtKB-UniRule"/>
</dbReference>
<dbReference type="Gene3D" id="3.40.50.12760">
    <property type="match status" value="1"/>
</dbReference>
<accession>A0AAW0WQC2</accession>
<sequence>MLKRGHKHTLCESDTSSEDEDSSSSSARRPNKQSRLSIDLKSKDLSDNEDGGGGWDVINAKEQTDETGGVANTNTNYSVFAQRMMKNMGYEEGKGLGKYGQGLVDPVEASRQRGRRGLGLRLEGLEASTNLNWDGKQEHVEVEEEISWLPHCTNAPPDYDTLLSWSRDDKKKLDISDETNFCDPKILEGILNAKVCVKWNFSSTVTDSLRYVHVFS</sequence>
<dbReference type="InterPro" id="IPR050851">
    <property type="entry name" value="mRNA_Cap_2O-Ribose_MeTrfase"/>
</dbReference>
<dbReference type="GO" id="GO:0003676">
    <property type="term" value="F:nucleic acid binding"/>
    <property type="evidence" value="ECO:0007669"/>
    <property type="project" value="UniProtKB-UniRule"/>
</dbReference>
<keyword evidence="1" id="KW-0506">mRNA capping</keyword>
<feature type="region of interest" description="Disordered" evidence="2">
    <location>
        <begin position="1"/>
        <end position="73"/>
    </location>
</feature>
<name>A0AAW0WQC2_CHEQU</name>
<evidence type="ECO:0000259" key="3">
    <source>
        <dbReference type="PROSITE" id="PS50174"/>
    </source>
</evidence>
<organism evidence="4 5">
    <name type="scientific">Cherax quadricarinatus</name>
    <name type="common">Australian red claw crayfish</name>
    <dbReference type="NCBI Taxonomy" id="27406"/>
    <lineage>
        <taxon>Eukaryota</taxon>
        <taxon>Metazoa</taxon>
        <taxon>Ecdysozoa</taxon>
        <taxon>Arthropoda</taxon>
        <taxon>Crustacea</taxon>
        <taxon>Multicrustacea</taxon>
        <taxon>Malacostraca</taxon>
        <taxon>Eumalacostraca</taxon>
        <taxon>Eucarida</taxon>
        <taxon>Decapoda</taxon>
        <taxon>Pleocyemata</taxon>
        <taxon>Astacidea</taxon>
        <taxon>Parastacoidea</taxon>
        <taxon>Parastacidae</taxon>
        <taxon>Cherax</taxon>
    </lineage>
</organism>
<dbReference type="GO" id="GO:0004483">
    <property type="term" value="F:methyltransferase cap1 activity"/>
    <property type="evidence" value="ECO:0007669"/>
    <property type="project" value="UniProtKB-UniRule"/>
</dbReference>
<dbReference type="InterPro" id="IPR000467">
    <property type="entry name" value="G_patch_dom"/>
</dbReference>
<dbReference type="GO" id="GO:0005737">
    <property type="term" value="C:cytoplasm"/>
    <property type="evidence" value="ECO:0007669"/>
    <property type="project" value="TreeGrafter"/>
</dbReference>
<evidence type="ECO:0000313" key="5">
    <source>
        <dbReference type="Proteomes" id="UP001445076"/>
    </source>
</evidence>
<keyword evidence="1" id="KW-0539">Nucleus</keyword>
<feature type="domain" description="G-patch" evidence="3">
    <location>
        <begin position="77"/>
        <end position="123"/>
    </location>
</feature>
<proteinExistence type="predicted"/>
<protein>
    <recommendedName>
        <fullName evidence="1">Cap-specific mRNA (nucleoside-2'-O-)-methyltransferase 1</fullName>
        <ecNumber evidence="1">2.1.1.57</ecNumber>
    </recommendedName>
    <alternativeName>
        <fullName evidence="1">Cap1 2'O-ribose methyltransferase 1</fullName>
    </alternativeName>
</protein>